<gene>
    <name evidence="1" type="ORF">ElyMa_003317700</name>
</gene>
<organism evidence="1 2">
    <name type="scientific">Elysia marginata</name>
    <dbReference type="NCBI Taxonomy" id="1093978"/>
    <lineage>
        <taxon>Eukaryota</taxon>
        <taxon>Metazoa</taxon>
        <taxon>Spiralia</taxon>
        <taxon>Lophotrochozoa</taxon>
        <taxon>Mollusca</taxon>
        <taxon>Gastropoda</taxon>
        <taxon>Heterobranchia</taxon>
        <taxon>Euthyneura</taxon>
        <taxon>Panpulmonata</taxon>
        <taxon>Sacoglossa</taxon>
        <taxon>Placobranchoidea</taxon>
        <taxon>Plakobranchidae</taxon>
        <taxon>Elysia</taxon>
    </lineage>
</organism>
<accession>A0AAV4JFH7</accession>
<evidence type="ECO:0000313" key="2">
    <source>
        <dbReference type="Proteomes" id="UP000762676"/>
    </source>
</evidence>
<protein>
    <submittedName>
        <fullName evidence="1">Uncharacterized protein</fullName>
    </submittedName>
</protein>
<name>A0AAV4JFH7_9GAST</name>
<dbReference type="EMBL" id="BMAT01006831">
    <property type="protein sequence ID" value="GFS20623.1"/>
    <property type="molecule type" value="Genomic_DNA"/>
</dbReference>
<dbReference type="AlphaFoldDB" id="A0AAV4JFH7"/>
<dbReference type="Proteomes" id="UP000762676">
    <property type="component" value="Unassembled WGS sequence"/>
</dbReference>
<keyword evidence="2" id="KW-1185">Reference proteome</keyword>
<proteinExistence type="predicted"/>
<comment type="caution">
    <text evidence="1">The sequence shown here is derived from an EMBL/GenBank/DDBJ whole genome shotgun (WGS) entry which is preliminary data.</text>
</comment>
<reference evidence="1 2" key="1">
    <citation type="journal article" date="2021" name="Elife">
        <title>Chloroplast acquisition without the gene transfer in kleptoplastic sea slugs, Plakobranchus ocellatus.</title>
        <authorList>
            <person name="Maeda T."/>
            <person name="Takahashi S."/>
            <person name="Yoshida T."/>
            <person name="Shimamura S."/>
            <person name="Takaki Y."/>
            <person name="Nagai Y."/>
            <person name="Toyoda A."/>
            <person name="Suzuki Y."/>
            <person name="Arimoto A."/>
            <person name="Ishii H."/>
            <person name="Satoh N."/>
            <person name="Nishiyama T."/>
            <person name="Hasebe M."/>
            <person name="Maruyama T."/>
            <person name="Minagawa J."/>
            <person name="Obokata J."/>
            <person name="Shigenobu S."/>
        </authorList>
    </citation>
    <scope>NUCLEOTIDE SEQUENCE [LARGE SCALE GENOMIC DNA]</scope>
</reference>
<sequence length="83" mass="9562">MSRLARILSVRFFLCPNKVTIHSQTTRWGYDTPCCPVLIDTQKDILDLVHGFLCQWSSPGENNRDSSYFLLLWNGTELLSRVS</sequence>
<evidence type="ECO:0000313" key="1">
    <source>
        <dbReference type="EMBL" id="GFS20623.1"/>
    </source>
</evidence>